<dbReference type="Pfam" id="PF08198">
    <property type="entry name" value="Thymopoietin"/>
    <property type="match status" value="1"/>
</dbReference>
<keyword evidence="5" id="KW-0238">DNA-binding</keyword>
<evidence type="ECO:0000256" key="6">
    <source>
        <dbReference type="SAM" id="MobiDB-lite"/>
    </source>
</evidence>
<dbReference type="PANTHER" id="PTHR12019">
    <property type="entry name" value="LAMINA-ASSOCIATED POLYPEPTIDE THYMOPOIETIN"/>
    <property type="match status" value="1"/>
</dbReference>
<organism evidence="10 11">
    <name type="scientific">Halocaridina rubra</name>
    <name type="common">Hawaiian red shrimp</name>
    <dbReference type="NCBI Taxonomy" id="373956"/>
    <lineage>
        <taxon>Eukaryota</taxon>
        <taxon>Metazoa</taxon>
        <taxon>Ecdysozoa</taxon>
        <taxon>Arthropoda</taxon>
        <taxon>Crustacea</taxon>
        <taxon>Multicrustacea</taxon>
        <taxon>Malacostraca</taxon>
        <taxon>Eumalacostraca</taxon>
        <taxon>Eucarida</taxon>
        <taxon>Decapoda</taxon>
        <taxon>Pleocyemata</taxon>
        <taxon>Caridea</taxon>
        <taxon>Atyoidea</taxon>
        <taxon>Atyidae</taxon>
        <taxon>Halocaridina</taxon>
    </lineage>
</organism>
<dbReference type="SUPFAM" id="SSF63451">
    <property type="entry name" value="LEM domain"/>
    <property type="match status" value="2"/>
</dbReference>
<keyword evidence="7" id="KW-0472">Membrane</keyword>
<name>A0AAN9A8E6_HALRR</name>
<evidence type="ECO:0000313" key="11">
    <source>
        <dbReference type="Proteomes" id="UP001381693"/>
    </source>
</evidence>
<comment type="caution">
    <text evidence="10">The sequence shown here is derived from an EMBL/GenBank/DDBJ whole genome shotgun (WGS) entry which is preliminary data.</text>
</comment>
<evidence type="ECO:0000259" key="8">
    <source>
        <dbReference type="PROSITE" id="PS50954"/>
    </source>
</evidence>
<evidence type="ECO:0000256" key="3">
    <source>
        <dbReference type="ARBA" id="ARBA00022553"/>
    </source>
</evidence>
<evidence type="ECO:0000256" key="7">
    <source>
        <dbReference type="SAM" id="Phobius"/>
    </source>
</evidence>
<keyword evidence="11" id="KW-1185">Reference proteome</keyword>
<feature type="region of interest" description="Disordered" evidence="6">
    <location>
        <begin position="305"/>
        <end position="325"/>
    </location>
</feature>
<keyword evidence="4" id="KW-0007">Acetylation</keyword>
<dbReference type="SMART" id="SM00540">
    <property type="entry name" value="LEM"/>
    <property type="match status" value="1"/>
</dbReference>
<comment type="similarity">
    <text evidence="1">Belongs to the LEM family.</text>
</comment>
<protein>
    <recommendedName>
        <fullName evidence="12">LEM domain-containing protein</fullName>
    </recommendedName>
</protein>
<dbReference type="InterPro" id="IPR051656">
    <property type="entry name" value="LEM_domain"/>
</dbReference>
<feature type="compositionally biased region" description="Low complexity" evidence="6">
    <location>
        <begin position="202"/>
        <end position="219"/>
    </location>
</feature>
<dbReference type="PROSITE" id="PS50954">
    <property type="entry name" value="LEM"/>
    <property type="match status" value="1"/>
</dbReference>
<reference evidence="10 11" key="1">
    <citation type="submission" date="2023-11" db="EMBL/GenBank/DDBJ databases">
        <title>Halocaridina rubra genome assembly.</title>
        <authorList>
            <person name="Smith C."/>
        </authorList>
    </citation>
    <scope>NUCLEOTIDE SEQUENCE [LARGE SCALE GENOMIC DNA]</scope>
    <source>
        <strain evidence="10">EP-1</strain>
        <tissue evidence="10">Whole</tissue>
    </source>
</reference>
<dbReference type="AlphaFoldDB" id="A0AAN9A8E6"/>
<dbReference type="PROSITE" id="PS50955">
    <property type="entry name" value="LEM_LIKE"/>
    <property type="match status" value="1"/>
</dbReference>
<evidence type="ECO:0008006" key="12">
    <source>
        <dbReference type="Google" id="ProtNLM"/>
    </source>
</evidence>
<evidence type="ECO:0000256" key="5">
    <source>
        <dbReference type="ARBA" id="ARBA00023125"/>
    </source>
</evidence>
<dbReference type="GO" id="GO:0003677">
    <property type="term" value="F:DNA binding"/>
    <property type="evidence" value="ECO:0007669"/>
    <property type="project" value="UniProtKB-KW"/>
</dbReference>
<dbReference type="CDD" id="cd12935">
    <property type="entry name" value="LEM_like"/>
    <property type="match status" value="1"/>
</dbReference>
<dbReference type="InterPro" id="IPR013146">
    <property type="entry name" value="LEM-like_dom"/>
</dbReference>
<evidence type="ECO:0000256" key="2">
    <source>
        <dbReference type="ARBA" id="ARBA00022481"/>
    </source>
</evidence>
<dbReference type="CDD" id="cd12940">
    <property type="entry name" value="LEM_LAP2_LEMD1"/>
    <property type="match status" value="1"/>
</dbReference>
<feature type="region of interest" description="Disordered" evidence="6">
    <location>
        <begin position="119"/>
        <end position="219"/>
    </location>
</feature>
<dbReference type="SMART" id="SM01261">
    <property type="entry name" value="Thymopoietin"/>
    <property type="match status" value="1"/>
</dbReference>
<dbReference type="Gene3D" id="1.10.720.40">
    <property type="match status" value="2"/>
</dbReference>
<evidence type="ECO:0000259" key="9">
    <source>
        <dbReference type="PROSITE" id="PS50955"/>
    </source>
</evidence>
<keyword evidence="3" id="KW-0597">Phosphoprotein</keyword>
<sequence>MTSLTKDQLKNALVTHGVELPSPSARKEAYLRLYEEFVAPTGKSKSDFSSDEEDIVPVEQNNMDQSLIVDGFDISSLSDYDLYNRLQEFGATVGPIVDSTRKVYQRKLYVLLGGDVVDSPPAYNGDVADDDDEEYSDNDVEEDVEEIEETVQTRSSSRLESSKSSPSTQNRDLRKRVLVTSEERSSGDVVFDPDRHTPSPRPSLRSVTSTTTTHSSTESFRTRKYVNNGGSGLFNATGPETLTEQEEEKERQSKISLLVRLFVKLLFLALIIALLYYVYQNDPEGSPFKPIQHLVKHTLEMAVGEEAEAPAGKQVSDTPEAAPLP</sequence>
<evidence type="ECO:0000256" key="1">
    <source>
        <dbReference type="ARBA" id="ARBA00007744"/>
    </source>
</evidence>
<dbReference type="GO" id="GO:0005635">
    <property type="term" value="C:nuclear envelope"/>
    <property type="evidence" value="ECO:0007669"/>
    <property type="project" value="UniProtKB-ARBA"/>
</dbReference>
<accession>A0AAN9A8E6</accession>
<feature type="domain" description="LEM" evidence="8">
    <location>
        <begin position="71"/>
        <end position="115"/>
    </location>
</feature>
<keyword evidence="7" id="KW-1133">Transmembrane helix</keyword>
<feature type="compositionally biased region" description="Acidic residues" evidence="6">
    <location>
        <begin position="127"/>
        <end position="149"/>
    </location>
</feature>
<gene>
    <name evidence="10" type="ORF">SK128_025139</name>
</gene>
<dbReference type="InterPro" id="IPR011015">
    <property type="entry name" value="LEM/LEM-like_dom_sf"/>
</dbReference>
<dbReference type="EMBL" id="JAXCGZ010007843">
    <property type="protein sequence ID" value="KAK7078428.1"/>
    <property type="molecule type" value="Genomic_DNA"/>
</dbReference>
<dbReference type="PANTHER" id="PTHR12019:SF9">
    <property type="entry name" value="THYMOPOIETIN"/>
    <property type="match status" value="1"/>
</dbReference>
<feature type="transmembrane region" description="Helical" evidence="7">
    <location>
        <begin position="257"/>
        <end position="279"/>
    </location>
</feature>
<evidence type="ECO:0000313" key="10">
    <source>
        <dbReference type="EMBL" id="KAK7078428.1"/>
    </source>
</evidence>
<feature type="domain" description="LEM-like" evidence="9">
    <location>
        <begin position="1"/>
        <end position="41"/>
    </location>
</feature>
<keyword evidence="2" id="KW-0488">Methylation</keyword>
<dbReference type="Proteomes" id="UP001381693">
    <property type="component" value="Unassembled WGS sequence"/>
</dbReference>
<evidence type="ECO:0000256" key="4">
    <source>
        <dbReference type="ARBA" id="ARBA00022990"/>
    </source>
</evidence>
<dbReference type="Pfam" id="PF03020">
    <property type="entry name" value="LEM"/>
    <property type="match status" value="1"/>
</dbReference>
<keyword evidence="7" id="KW-0812">Transmembrane</keyword>
<dbReference type="InterPro" id="IPR003887">
    <property type="entry name" value="LEM_dom"/>
</dbReference>
<feature type="compositionally biased region" description="Low complexity" evidence="6">
    <location>
        <begin position="155"/>
        <end position="167"/>
    </location>
</feature>
<feature type="compositionally biased region" description="Basic and acidic residues" evidence="6">
    <location>
        <begin position="181"/>
        <end position="197"/>
    </location>
</feature>
<proteinExistence type="inferred from homology"/>